<dbReference type="Pfam" id="PF02836">
    <property type="entry name" value="Glyco_hydro_2_C"/>
    <property type="match status" value="1"/>
</dbReference>
<dbReference type="GO" id="GO:0005975">
    <property type="term" value="P:carbohydrate metabolic process"/>
    <property type="evidence" value="ECO:0007669"/>
    <property type="project" value="InterPro"/>
</dbReference>
<dbReference type="eggNOG" id="COG3250">
    <property type="taxonomic scope" value="Bacteria"/>
</dbReference>
<dbReference type="EMBL" id="CP007139">
    <property type="protein sequence ID" value="AIE83675.1"/>
    <property type="molecule type" value="Genomic_DNA"/>
</dbReference>
<dbReference type="SUPFAM" id="SSF51445">
    <property type="entry name" value="(Trans)glycosidases"/>
    <property type="match status" value="1"/>
</dbReference>
<dbReference type="NCBIfam" id="NF041462">
    <property type="entry name" value="GalA"/>
    <property type="match status" value="1"/>
</dbReference>
<evidence type="ECO:0000259" key="7">
    <source>
        <dbReference type="Pfam" id="PF16355"/>
    </source>
</evidence>
<dbReference type="PRINTS" id="PR00132">
    <property type="entry name" value="GLHYDRLASE2"/>
</dbReference>
<dbReference type="GO" id="GO:0004553">
    <property type="term" value="F:hydrolase activity, hydrolyzing O-glycosyl compounds"/>
    <property type="evidence" value="ECO:0007669"/>
    <property type="project" value="InterPro"/>
</dbReference>
<comment type="similarity">
    <text evidence="1">Belongs to the glycosyl hydrolase 2 family.</text>
</comment>
<protein>
    <submittedName>
        <fullName evidence="9">Glycoside hydrolase family protein</fullName>
    </submittedName>
</protein>
<feature type="domain" description="Glycoside hydrolase family 2" evidence="8">
    <location>
        <begin position="692"/>
        <end position="754"/>
    </location>
</feature>
<dbReference type="OrthoDB" id="9762066at2"/>
<dbReference type="InterPro" id="IPR006104">
    <property type="entry name" value="Glyco_hydro_2_N"/>
</dbReference>
<evidence type="ECO:0000259" key="8">
    <source>
        <dbReference type="Pfam" id="PF18565"/>
    </source>
</evidence>
<evidence type="ECO:0000259" key="6">
    <source>
        <dbReference type="Pfam" id="PF02837"/>
    </source>
</evidence>
<evidence type="ECO:0000259" key="5">
    <source>
        <dbReference type="Pfam" id="PF02836"/>
    </source>
</evidence>
<feature type="domain" description="Glycoside hydrolase family 2 immunoglobulin-like beta-sandwich" evidence="4">
    <location>
        <begin position="211"/>
        <end position="317"/>
    </location>
</feature>
<proteinExistence type="inferred from homology"/>
<keyword evidence="2 9" id="KW-0378">Hydrolase</keyword>
<evidence type="ECO:0000313" key="10">
    <source>
        <dbReference type="Proteomes" id="UP000027982"/>
    </source>
</evidence>
<dbReference type="Pfam" id="PF16355">
    <property type="entry name" value="DUF4982"/>
    <property type="match status" value="1"/>
</dbReference>
<dbReference type="InterPro" id="IPR008979">
    <property type="entry name" value="Galactose-bd-like_sf"/>
</dbReference>
<keyword evidence="10" id="KW-1185">Reference proteome</keyword>
<dbReference type="InterPro" id="IPR006101">
    <property type="entry name" value="Glyco_hydro_2"/>
</dbReference>
<keyword evidence="3" id="KW-0326">Glycosidase</keyword>
<reference evidence="9 10" key="1">
    <citation type="journal article" date="2014" name="PLoS ONE">
        <title>The first complete genome sequence of the class fimbriimonadia in the phylum armatimonadetes.</title>
        <authorList>
            <person name="Hu Z.Y."/>
            <person name="Wang Y.Z."/>
            <person name="Im W.T."/>
            <person name="Wang S.Y."/>
            <person name="Zhao G.P."/>
            <person name="Zheng H.J."/>
            <person name="Quan Z.X."/>
        </authorList>
    </citation>
    <scope>NUCLEOTIDE SEQUENCE [LARGE SCALE GENOMIC DNA]</scope>
    <source>
        <strain evidence="9">Gsoil 348</strain>
    </source>
</reference>
<dbReference type="Pfam" id="PF02837">
    <property type="entry name" value="Glyco_hydro_2_N"/>
    <property type="match status" value="2"/>
</dbReference>
<dbReference type="InterPro" id="IPR032311">
    <property type="entry name" value="DUF4982"/>
</dbReference>
<dbReference type="InterPro" id="IPR051913">
    <property type="entry name" value="GH2_Domain-Containing"/>
</dbReference>
<dbReference type="KEGG" id="fgi:OP10G_0307"/>
<dbReference type="InterPro" id="IPR006102">
    <property type="entry name" value="Ig-like_GH2"/>
</dbReference>
<dbReference type="STRING" id="661478.OP10G_0307"/>
<accession>A0A068NLN9</accession>
<feature type="domain" description="Glycosyl hydrolases family 2 sugar binding" evidence="6">
    <location>
        <begin position="806"/>
        <end position="885"/>
    </location>
</feature>
<dbReference type="Proteomes" id="UP000027982">
    <property type="component" value="Chromosome"/>
</dbReference>
<dbReference type="Pfam" id="PF00703">
    <property type="entry name" value="Glyco_hydro_2"/>
    <property type="match status" value="1"/>
</dbReference>
<dbReference type="InterPro" id="IPR040605">
    <property type="entry name" value="Glyco_hydro2_dom5"/>
</dbReference>
<dbReference type="RefSeq" id="WP_025227655.1">
    <property type="nucleotide sequence ID" value="NZ_CP007139.1"/>
</dbReference>
<evidence type="ECO:0000256" key="1">
    <source>
        <dbReference type="ARBA" id="ARBA00007401"/>
    </source>
</evidence>
<name>A0A068NLN9_FIMGI</name>
<dbReference type="Pfam" id="PF18565">
    <property type="entry name" value="Glyco_hydro2_C5"/>
    <property type="match status" value="1"/>
</dbReference>
<organism evidence="9 10">
    <name type="scientific">Fimbriimonas ginsengisoli Gsoil 348</name>
    <dbReference type="NCBI Taxonomy" id="661478"/>
    <lineage>
        <taxon>Bacteria</taxon>
        <taxon>Bacillati</taxon>
        <taxon>Armatimonadota</taxon>
        <taxon>Fimbriimonadia</taxon>
        <taxon>Fimbriimonadales</taxon>
        <taxon>Fimbriimonadaceae</taxon>
        <taxon>Fimbriimonas</taxon>
    </lineage>
</organism>
<dbReference type="InterPro" id="IPR036156">
    <property type="entry name" value="Beta-gal/glucu_dom_sf"/>
</dbReference>
<feature type="domain" description="DUF4982" evidence="7">
    <location>
        <begin position="621"/>
        <end position="677"/>
    </location>
</feature>
<dbReference type="Gene3D" id="2.60.120.260">
    <property type="entry name" value="Galactose-binding domain-like"/>
    <property type="match status" value="2"/>
</dbReference>
<evidence type="ECO:0000313" key="9">
    <source>
        <dbReference type="EMBL" id="AIE83675.1"/>
    </source>
</evidence>
<dbReference type="InterPro" id="IPR013783">
    <property type="entry name" value="Ig-like_fold"/>
</dbReference>
<dbReference type="InterPro" id="IPR048230">
    <property type="entry name" value="GalA-like"/>
</dbReference>
<sequence>MIGLRSLLILIAAISTLVVTSWAATQSPRQHLLLDANWKFHLGDEWPEALHLESSGTGAGPASEGFDDTFWRTVDLPHDWAIELPFDAAADGGHGFKALGAKYQANSIGWYRRTLTLTEADKGKRIWLTFDGVFRDASVWVNGWFVRHHESGYYPFREDITDLVRFGKGNTIAVRVDATKPEGWFYEGAGIYRHVWLDKTAPIAIAPNGVFVRTLFEKNVPNNHPTIVVEARLLNSTGSGSKVTVRGQIVSPEGKEIGAFSKTASLARQSAGIVNLTSKIASPIFWSPESPKLYELVTTVSTGGVVVDRQRTAFGIRTVGFDPNRGFLLNGKPYVLHGTCNHQDHAGVGAAMPDALQEFRVRRLKDFGCNAYRTSHNPPTPELLDACDRLGMLVMDESRLMGSDSENMTKLDENIRRDRNHPCVAIWNIANEQFFVQDTPQAANVARTMQDYIKRLDGTRPVTYAAPEGNTYRGVNSVIEVRGWNYHYGPEMDRYHAEHPFQPNVGTEQASVVGTRGIYTNDSKRGYVSAYDVVWPGWTTTAESWWSFFADRPWLSGGFVWTGFDYRGEPTPYWWPCINSHFGILDTCGFPKDAFYYYKSWWTAAPVLHVLPHWNWPGREGQSVLVEVFSNCPQVELFLNGRSLGRKRMKANSKLSWEVIYAPGTLSAKGFDGAGKIIGESKVETTGPAVRLQLTPDRETIAADGEDISVFTVSALDAEGRAVPVAQNNVHFNIEGAGSILGVGNGDPSSHEPDTYLPTLPSREIPVLDWRWQRMPISKNKTSLPEYANDFTDSSWAALRAQAGGNESTIKTANTSAVYRSHLVLSEKDLKADRALACFSGCDDEGWYFVNGHFVGESHDWQARPVFDIRPFLHAGDNVIAVGVNNLYGEGGLNPNVTVRLLGKVVAPQWSRSLFNGLAQVIVRSTHAAGSFRLTATTDELKPATATVKTTPRARRPFVP</sequence>
<feature type="domain" description="Glycosyl hydrolases family 2 sugar binding" evidence="6">
    <location>
        <begin position="104"/>
        <end position="199"/>
    </location>
</feature>
<dbReference type="Gene3D" id="2.60.40.10">
    <property type="entry name" value="Immunoglobulins"/>
    <property type="match status" value="4"/>
</dbReference>
<evidence type="ECO:0000259" key="4">
    <source>
        <dbReference type="Pfam" id="PF00703"/>
    </source>
</evidence>
<dbReference type="InterPro" id="IPR006103">
    <property type="entry name" value="Glyco_hydro_2_cat"/>
</dbReference>
<dbReference type="SUPFAM" id="SSF49303">
    <property type="entry name" value="beta-Galactosidase/glucuronidase domain"/>
    <property type="match status" value="1"/>
</dbReference>
<dbReference type="PANTHER" id="PTHR42732:SF1">
    <property type="entry name" value="BETA-MANNOSIDASE"/>
    <property type="match status" value="1"/>
</dbReference>
<dbReference type="AlphaFoldDB" id="A0A068NLN9"/>
<dbReference type="Gene3D" id="3.20.20.80">
    <property type="entry name" value="Glycosidases"/>
    <property type="match status" value="1"/>
</dbReference>
<dbReference type="HOGENOM" id="CLU_006501_0_1_0"/>
<gene>
    <name evidence="9" type="ORF">OP10G_0307</name>
</gene>
<dbReference type="InterPro" id="IPR017853">
    <property type="entry name" value="GH"/>
</dbReference>
<feature type="domain" description="Glycoside hydrolase family 2 catalytic" evidence="5">
    <location>
        <begin position="326"/>
        <end position="499"/>
    </location>
</feature>
<dbReference type="SUPFAM" id="SSF49785">
    <property type="entry name" value="Galactose-binding domain-like"/>
    <property type="match status" value="2"/>
</dbReference>
<evidence type="ECO:0000256" key="3">
    <source>
        <dbReference type="ARBA" id="ARBA00023295"/>
    </source>
</evidence>
<evidence type="ECO:0000256" key="2">
    <source>
        <dbReference type="ARBA" id="ARBA00022801"/>
    </source>
</evidence>
<dbReference type="PANTHER" id="PTHR42732">
    <property type="entry name" value="BETA-GALACTOSIDASE"/>
    <property type="match status" value="1"/>
</dbReference>